<dbReference type="Gene3D" id="3.60.15.10">
    <property type="entry name" value="Ribonuclease Z/Hydroxyacylglutathione hydrolase-like"/>
    <property type="match status" value="1"/>
</dbReference>
<proteinExistence type="predicted"/>
<comment type="caution">
    <text evidence="3">The sequence shown here is derived from an EMBL/GenBank/DDBJ whole genome shotgun (WGS) entry which is preliminary data.</text>
</comment>
<reference evidence="3 4" key="1">
    <citation type="journal article" date="2019" name="Emerg. Microbes Infect.">
        <title>Comprehensive subspecies identification of 175 nontuberculous mycobacteria species based on 7547 genomic profiles.</title>
        <authorList>
            <person name="Matsumoto Y."/>
            <person name="Kinjo T."/>
            <person name="Motooka D."/>
            <person name="Nabeya D."/>
            <person name="Jung N."/>
            <person name="Uechi K."/>
            <person name="Horii T."/>
            <person name="Iida T."/>
            <person name="Fujita J."/>
            <person name="Nakamura S."/>
        </authorList>
    </citation>
    <scope>NUCLEOTIDE SEQUENCE [LARGE SCALE GENOMIC DNA]</scope>
    <source>
        <strain evidence="3 4">JCM 13392</strain>
    </source>
</reference>
<dbReference type="Pfam" id="PF00753">
    <property type="entry name" value="Lactamase_B"/>
    <property type="match status" value="1"/>
</dbReference>
<evidence type="ECO:0000259" key="2">
    <source>
        <dbReference type="Pfam" id="PF00753"/>
    </source>
</evidence>
<dbReference type="Proteomes" id="UP000465241">
    <property type="component" value="Unassembled WGS sequence"/>
</dbReference>
<evidence type="ECO:0000313" key="3">
    <source>
        <dbReference type="EMBL" id="GFG56501.1"/>
    </source>
</evidence>
<dbReference type="RefSeq" id="WP_193488101.1">
    <property type="nucleotide sequence ID" value="NZ_BAAAMC010000028.1"/>
</dbReference>
<evidence type="ECO:0000313" key="4">
    <source>
        <dbReference type="Proteomes" id="UP000465241"/>
    </source>
</evidence>
<gene>
    <name evidence="3" type="ORF">MMUR_06370</name>
</gene>
<feature type="domain" description="Metallo-beta-lactamase" evidence="2">
    <location>
        <begin position="17"/>
        <end position="83"/>
    </location>
</feature>
<feature type="region of interest" description="Disordered" evidence="1">
    <location>
        <begin position="120"/>
        <end position="139"/>
    </location>
</feature>
<dbReference type="InterPro" id="IPR036866">
    <property type="entry name" value="RibonucZ/Hydroxyglut_hydro"/>
</dbReference>
<dbReference type="SUPFAM" id="SSF56281">
    <property type="entry name" value="Metallo-hydrolase/oxidoreductase"/>
    <property type="match status" value="1"/>
</dbReference>
<dbReference type="AlphaFoldDB" id="A0A7I9WFG8"/>
<evidence type="ECO:0000256" key="1">
    <source>
        <dbReference type="SAM" id="MobiDB-lite"/>
    </source>
</evidence>
<keyword evidence="4" id="KW-1185">Reference proteome</keyword>
<dbReference type="EMBL" id="BLKT01000003">
    <property type="protein sequence ID" value="GFG56501.1"/>
    <property type="molecule type" value="Genomic_DNA"/>
</dbReference>
<protein>
    <recommendedName>
        <fullName evidence="2">Metallo-beta-lactamase domain-containing protein</fullName>
    </recommendedName>
</protein>
<organism evidence="3 4">
    <name type="scientific">Mycolicibacterium murale</name>
    <dbReference type="NCBI Taxonomy" id="182220"/>
    <lineage>
        <taxon>Bacteria</taxon>
        <taxon>Bacillati</taxon>
        <taxon>Actinomycetota</taxon>
        <taxon>Actinomycetes</taxon>
        <taxon>Mycobacteriales</taxon>
        <taxon>Mycobacteriaceae</taxon>
        <taxon>Mycolicibacterium</taxon>
    </lineage>
</organism>
<dbReference type="InterPro" id="IPR001279">
    <property type="entry name" value="Metallo-B-lactamas"/>
</dbReference>
<accession>A0A7I9WFG8</accession>
<sequence>MHLQSIQPILDAGLADIIDIPHVVAPGFTLVPAPGHTPGHVMVDITSNGERILLSGDTFHHPCQIAHPEWDDLADTDLPAGVAARRQILADIADTSTRLLGSHFSHPGFGTVTTDGDTYRFNAGDTPTTPHSHNHLERQ</sequence>
<name>A0A7I9WFG8_9MYCO</name>